<name>A0A652KW88_9ACTN</name>
<dbReference type="EMBL" id="RDBM01000035">
    <property type="protein sequence ID" value="TXS27970.1"/>
    <property type="molecule type" value="Genomic_DNA"/>
</dbReference>
<evidence type="ECO:0000313" key="1">
    <source>
        <dbReference type="EMBL" id="TXS27970.1"/>
    </source>
</evidence>
<organism evidence="1">
    <name type="scientific">Streptomyces sp. gb1(2016)</name>
    <dbReference type="NCBI Taxonomy" id="1828321"/>
    <lineage>
        <taxon>Bacteria</taxon>
        <taxon>Bacillati</taxon>
        <taxon>Actinomycetota</taxon>
        <taxon>Actinomycetes</taxon>
        <taxon>Kitasatosporales</taxon>
        <taxon>Streptomycetaceae</taxon>
        <taxon>Streptomyces</taxon>
    </lineage>
</organism>
<proteinExistence type="predicted"/>
<comment type="caution">
    <text evidence="1">The sequence shown here is derived from an EMBL/GenBank/DDBJ whole genome shotgun (WGS) entry which is preliminary data.</text>
</comment>
<dbReference type="AlphaFoldDB" id="A0A652KW88"/>
<protein>
    <submittedName>
        <fullName evidence="1">Uncharacterized protein</fullName>
    </submittedName>
</protein>
<reference evidence="1" key="1">
    <citation type="submission" date="2018-10" db="EMBL/GenBank/DDBJ databases">
        <authorList>
            <person name="Hariharan J."/>
            <person name="Choudoir M.J."/>
            <person name="Diebold P."/>
            <person name="Panke-Buisse K."/>
            <person name="Campbell A.N."/>
            <person name="Buckley D.H."/>
        </authorList>
    </citation>
    <scope>NUCLEOTIDE SEQUENCE</scope>
    <source>
        <strain evidence="1">Gb1</strain>
    </source>
</reference>
<gene>
    <name evidence="1" type="ORF">EAO74_18635</name>
</gene>
<sequence length="103" mass="11140">MEQSSRVRLAVASLGQLWTAHATDEFIALVEQGGGMLRIVASAVGPEAPAAMEVLMDAMESWDSMTRSVPLISDASGRGSRTARCLSIERIWPVIRGDDVWLP</sequence>
<accession>A0A652KW88</accession>